<dbReference type="AlphaFoldDB" id="J3P5G5"/>
<feature type="chain" id="PRO_5015094977" description="Peptidase A1 domain-containing protein" evidence="3">
    <location>
        <begin position="20"/>
        <end position="449"/>
    </location>
</feature>
<keyword evidence="7" id="KW-1185">Reference proteome</keyword>
<protein>
    <recommendedName>
        <fullName evidence="4">Peptidase A1 domain-containing protein</fullName>
    </recommendedName>
</protein>
<reference evidence="5" key="3">
    <citation type="submission" date="2010-09" db="EMBL/GenBank/DDBJ databases">
        <title>Annotation of Gaeumannomyces graminis var. tritici R3-111a-1.</title>
        <authorList>
            <consortium name="The Broad Institute Genome Sequencing Platform"/>
            <person name="Ma L.-J."/>
            <person name="Dead R."/>
            <person name="Young S.K."/>
            <person name="Zeng Q."/>
            <person name="Gargeya S."/>
            <person name="Fitzgerald M."/>
            <person name="Haas B."/>
            <person name="Abouelleil A."/>
            <person name="Alvarado L."/>
            <person name="Arachchi H.M."/>
            <person name="Berlin A."/>
            <person name="Brown A."/>
            <person name="Chapman S.B."/>
            <person name="Chen Z."/>
            <person name="Dunbar C."/>
            <person name="Freedman E."/>
            <person name="Gearin G."/>
            <person name="Gellesch M."/>
            <person name="Goldberg J."/>
            <person name="Griggs A."/>
            <person name="Gujja S."/>
            <person name="Heiman D."/>
            <person name="Howarth C."/>
            <person name="Larson L."/>
            <person name="Lui A."/>
            <person name="MacDonald P.J.P."/>
            <person name="Mehta T."/>
            <person name="Montmayeur A."/>
            <person name="Murphy C."/>
            <person name="Neiman D."/>
            <person name="Pearson M."/>
            <person name="Priest M."/>
            <person name="Roberts A."/>
            <person name="Saif S."/>
            <person name="Shea T."/>
            <person name="Shenoy N."/>
            <person name="Sisk P."/>
            <person name="Stolte C."/>
            <person name="Sykes S."/>
            <person name="Yandava C."/>
            <person name="Wortman J."/>
            <person name="Nusbaum C."/>
            <person name="Birren B."/>
        </authorList>
    </citation>
    <scope>NUCLEOTIDE SEQUENCE</scope>
    <source>
        <strain evidence="5">R3-111a-1</strain>
    </source>
</reference>
<evidence type="ECO:0000256" key="3">
    <source>
        <dbReference type="SAM" id="SignalP"/>
    </source>
</evidence>
<dbReference type="GO" id="GO:0006508">
    <property type="term" value="P:proteolysis"/>
    <property type="evidence" value="ECO:0007669"/>
    <property type="project" value="InterPro"/>
</dbReference>
<proteinExistence type="inferred from homology"/>
<dbReference type="EMBL" id="GL385398">
    <property type="protein sequence ID" value="EJT74916.1"/>
    <property type="molecule type" value="Genomic_DNA"/>
</dbReference>
<dbReference type="RefSeq" id="XP_009224860.1">
    <property type="nucleotide sequence ID" value="XM_009226596.1"/>
</dbReference>
<evidence type="ECO:0000256" key="2">
    <source>
        <dbReference type="SAM" id="MobiDB-lite"/>
    </source>
</evidence>
<organism evidence="5">
    <name type="scientific">Gaeumannomyces tritici (strain R3-111a-1)</name>
    <name type="common">Wheat and barley take-all root rot fungus</name>
    <name type="synonym">Gaeumannomyces graminis var. tritici</name>
    <dbReference type="NCBI Taxonomy" id="644352"/>
    <lineage>
        <taxon>Eukaryota</taxon>
        <taxon>Fungi</taxon>
        <taxon>Dikarya</taxon>
        <taxon>Ascomycota</taxon>
        <taxon>Pezizomycotina</taxon>
        <taxon>Sordariomycetes</taxon>
        <taxon>Sordariomycetidae</taxon>
        <taxon>Magnaporthales</taxon>
        <taxon>Magnaporthaceae</taxon>
        <taxon>Gaeumannomyces</taxon>
    </lineage>
</organism>
<dbReference type="STRING" id="644352.J3P5G5"/>
<dbReference type="EnsemblFungi" id="EJT74916">
    <property type="protein sequence ID" value="EJT74916"/>
    <property type="gene ID" value="GGTG_08754"/>
</dbReference>
<dbReference type="HOGENOM" id="CLU_013253_0_1_1"/>
<dbReference type="OrthoDB" id="2747330at2759"/>
<reference evidence="6" key="4">
    <citation type="journal article" date="2015" name="G3 (Bethesda)">
        <title>Genome sequences of three phytopathogenic species of the Magnaporthaceae family of fungi.</title>
        <authorList>
            <person name="Okagaki L.H."/>
            <person name="Nunes C.C."/>
            <person name="Sailsbery J."/>
            <person name="Clay B."/>
            <person name="Brown D."/>
            <person name="John T."/>
            <person name="Oh Y."/>
            <person name="Young N."/>
            <person name="Fitzgerald M."/>
            <person name="Haas B.J."/>
            <person name="Zeng Q."/>
            <person name="Young S."/>
            <person name="Adiconis X."/>
            <person name="Fan L."/>
            <person name="Levin J.Z."/>
            <person name="Mitchell T.K."/>
            <person name="Okubara P.A."/>
            <person name="Farman M.L."/>
            <person name="Kohn L.M."/>
            <person name="Birren B."/>
            <person name="Ma L.-J."/>
            <person name="Dean R.A."/>
        </authorList>
    </citation>
    <scope>NUCLEOTIDE SEQUENCE</scope>
    <source>
        <strain evidence="6">R3-111a-1</strain>
    </source>
</reference>
<dbReference type="InterPro" id="IPR033121">
    <property type="entry name" value="PEPTIDASE_A1"/>
</dbReference>
<evidence type="ECO:0000259" key="4">
    <source>
        <dbReference type="PROSITE" id="PS51767"/>
    </source>
</evidence>
<dbReference type="Proteomes" id="UP000006039">
    <property type="component" value="Unassembled WGS sequence"/>
</dbReference>
<dbReference type="InterPro" id="IPR021109">
    <property type="entry name" value="Peptidase_aspartic_dom_sf"/>
</dbReference>
<dbReference type="eggNOG" id="KOG1339">
    <property type="taxonomic scope" value="Eukaryota"/>
</dbReference>
<dbReference type="PANTHER" id="PTHR47966">
    <property type="entry name" value="BETA-SITE APP-CLEAVING ENZYME, ISOFORM A-RELATED"/>
    <property type="match status" value="1"/>
</dbReference>
<evidence type="ECO:0000313" key="7">
    <source>
        <dbReference type="Proteomes" id="UP000006039"/>
    </source>
</evidence>
<dbReference type="VEuPathDB" id="FungiDB:GGTG_08754"/>
<sequence>MPCLSQAFVALAALSAAAATANPSVRRQPDGGGFTLHQVAKPARRDLAQVQSGPWSVYMTHLRYGADVPAELAAAVEGGSGSSGSLTRRQGTANSPNSRNDTEWLTPIQIGSPPQTVHVQMDSGSAEFWVYADGVKAENHSLYRPASSTTANLIPGLTWAKSYAAGDSASGTAAYRDVVRVADGVVVQDQAVLPATNATPNFVTSPYDGIMGLSLDPFDATRPANATRPKNFFQAIKASLPEPVYAADLKMGRAGLFDFGVVPPGRYKGDVLWVPVNQFPVRGEAYTRWNVTLAGYAVGGGGGGGGGSPPLEFNERRFDTVVDTGTTIMYLDEVVVRDLYARVPGARVDAPSGGWVFPCDAAVPDLSLAVDDGVGGAMARMVTIPGSYVNFSVNDAARNECFGAVQESLTSLGQKISILGDAAIKAAYVIFEDARPARDPRVGWAVKDL</sequence>
<dbReference type="InterPro" id="IPR001461">
    <property type="entry name" value="Aspartic_peptidase_A1"/>
</dbReference>
<evidence type="ECO:0000256" key="1">
    <source>
        <dbReference type="ARBA" id="ARBA00007447"/>
    </source>
</evidence>
<name>J3P5G5_GAET3</name>
<reference evidence="7" key="1">
    <citation type="submission" date="2010-07" db="EMBL/GenBank/DDBJ databases">
        <title>The genome sequence of Gaeumannomyces graminis var. tritici strain R3-111a-1.</title>
        <authorList>
            <consortium name="The Broad Institute Genome Sequencing Platform"/>
            <person name="Ma L.-J."/>
            <person name="Dead R."/>
            <person name="Young S."/>
            <person name="Zeng Q."/>
            <person name="Koehrsen M."/>
            <person name="Alvarado L."/>
            <person name="Berlin A."/>
            <person name="Chapman S.B."/>
            <person name="Chen Z."/>
            <person name="Freedman E."/>
            <person name="Gellesch M."/>
            <person name="Goldberg J."/>
            <person name="Griggs A."/>
            <person name="Gujja S."/>
            <person name="Heilman E.R."/>
            <person name="Heiman D."/>
            <person name="Hepburn T."/>
            <person name="Howarth C."/>
            <person name="Jen D."/>
            <person name="Larson L."/>
            <person name="Mehta T."/>
            <person name="Neiman D."/>
            <person name="Pearson M."/>
            <person name="Roberts A."/>
            <person name="Saif S."/>
            <person name="Shea T."/>
            <person name="Shenoy N."/>
            <person name="Sisk P."/>
            <person name="Stolte C."/>
            <person name="Sykes S."/>
            <person name="Walk T."/>
            <person name="White J."/>
            <person name="Yandava C."/>
            <person name="Haas B."/>
            <person name="Nusbaum C."/>
            <person name="Birren B."/>
        </authorList>
    </citation>
    <scope>NUCLEOTIDE SEQUENCE [LARGE SCALE GENOMIC DNA]</scope>
    <source>
        <strain evidence="7">R3-111a-1</strain>
    </source>
</reference>
<dbReference type="Gene3D" id="2.40.70.10">
    <property type="entry name" value="Acid Proteases"/>
    <property type="match status" value="2"/>
</dbReference>
<gene>
    <name evidence="6" type="primary">20349212</name>
    <name evidence="5" type="ORF">GGTG_08754</name>
</gene>
<dbReference type="PROSITE" id="PS51767">
    <property type="entry name" value="PEPTIDASE_A1"/>
    <property type="match status" value="1"/>
</dbReference>
<dbReference type="Pfam" id="PF00026">
    <property type="entry name" value="Asp"/>
    <property type="match status" value="1"/>
</dbReference>
<feature type="region of interest" description="Disordered" evidence="2">
    <location>
        <begin position="77"/>
        <end position="110"/>
    </location>
</feature>
<dbReference type="PRINTS" id="PR00792">
    <property type="entry name" value="PEPSIN"/>
</dbReference>
<reference evidence="6" key="5">
    <citation type="submission" date="2018-04" db="UniProtKB">
        <authorList>
            <consortium name="EnsemblFungi"/>
        </authorList>
    </citation>
    <scope>IDENTIFICATION</scope>
    <source>
        <strain evidence="6">R3-111a-1</strain>
    </source>
</reference>
<reference evidence="5" key="2">
    <citation type="submission" date="2010-07" db="EMBL/GenBank/DDBJ databases">
        <authorList>
            <consortium name="The Broad Institute Genome Sequencing Platform"/>
            <consortium name="Broad Institute Genome Sequencing Center for Infectious Disease"/>
            <person name="Ma L.-J."/>
            <person name="Dead R."/>
            <person name="Young S."/>
            <person name="Zeng Q."/>
            <person name="Koehrsen M."/>
            <person name="Alvarado L."/>
            <person name="Berlin A."/>
            <person name="Chapman S.B."/>
            <person name="Chen Z."/>
            <person name="Freedman E."/>
            <person name="Gellesch M."/>
            <person name="Goldberg J."/>
            <person name="Griggs A."/>
            <person name="Gujja S."/>
            <person name="Heilman E.R."/>
            <person name="Heiman D."/>
            <person name="Hepburn T."/>
            <person name="Howarth C."/>
            <person name="Jen D."/>
            <person name="Larson L."/>
            <person name="Mehta T."/>
            <person name="Neiman D."/>
            <person name="Pearson M."/>
            <person name="Roberts A."/>
            <person name="Saif S."/>
            <person name="Shea T."/>
            <person name="Shenoy N."/>
            <person name="Sisk P."/>
            <person name="Stolte C."/>
            <person name="Sykes S."/>
            <person name="Walk T."/>
            <person name="White J."/>
            <person name="Yandava C."/>
            <person name="Haas B."/>
            <person name="Nusbaum C."/>
            <person name="Birren B."/>
        </authorList>
    </citation>
    <scope>NUCLEOTIDE SEQUENCE</scope>
    <source>
        <strain evidence="5">R3-111a-1</strain>
    </source>
</reference>
<feature type="compositionally biased region" description="Polar residues" evidence="2">
    <location>
        <begin position="86"/>
        <end position="99"/>
    </location>
</feature>
<dbReference type="SUPFAM" id="SSF50630">
    <property type="entry name" value="Acid proteases"/>
    <property type="match status" value="1"/>
</dbReference>
<dbReference type="GO" id="GO:0004190">
    <property type="term" value="F:aspartic-type endopeptidase activity"/>
    <property type="evidence" value="ECO:0007669"/>
    <property type="project" value="InterPro"/>
</dbReference>
<comment type="similarity">
    <text evidence="1">Belongs to the peptidase A1 family.</text>
</comment>
<evidence type="ECO:0000313" key="6">
    <source>
        <dbReference type="EnsemblFungi" id="EJT74916"/>
    </source>
</evidence>
<dbReference type="PANTHER" id="PTHR47966:SF2">
    <property type="entry name" value="ASPERGILLOPEPSIN-1-RELATED"/>
    <property type="match status" value="1"/>
</dbReference>
<dbReference type="GeneID" id="20349212"/>
<evidence type="ECO:0000313" key="5">
    <source>
        <dbReference type="EMBL" id="EJT74916.1"/>
    </source>
</evidence>
<keyword evidence="3" id="KW-0732">Signal</keyword>
<accession>J3P5G5</accession>
<feature type="domain" description="Peptidase A1" evidence="4">
    <location>
        <begin position="104"/>
        <end position="445"/>
    </location>
</feature>
<feature type="signal peptide" evidence="3">
    <location>
        <begin position="1"/>
        <end position="19"/>
    </location>
</feature>